<evidence type="ECO:0000256" key="3">
    <source>
        <dbReference type="ARBA" id="ARBA00023134"/>
    </source>
</evidence>
<dbReference type="Proteomes" id="UP000639516">
    <property type="component" value="Unassembled WGS sequence"/>
</dbReference>
<organism evidence="5 6">
    <name type="scientific">Bradyrhizobium campsiandrae</name>
    <dbReference type="NCBI Taxonomy" id="1729892"/>
    <lineage>
        <taxon>Bacteria</taxon>
        <taxon>Pseudomonadati</taxon>
        <taxon>Pseudomonadota</taxon>
        <taxon>Alphaproteobacteria</taxon>
        <taxon>Hyphomicrobiales</taxon>
        <taxon>Nitrobacteraceae</taxon>
        <taxon>Bradyrhizobium</taxon>
    </lineage>
</organism>
<evidence type="ECO:0000256" key="1">
    <source>
        <dbReference type="ARBA" id="ARBA00022741"/>
    </source>
</evidence>
<evidence type="ECO:0000313" key="5">
    <source>
        <dbReference type="EMBL" id="MBC9979022.1"/>
    </source>
</evidence>
<dbReference type="InterPro" id="IPR027417">
    <property type="entry name" value="P-loop_NTPase"/>
</dbReference>
<dbReference type="InterPro" id="IPR052040">
    <property type="entry name" value="GTPase/Isobutyryl-CoA_mutase"/>
</dbReference>
<accession>A0ABR7U6I2</accession>
<keyword evidence="1" id="KW-0547">Nucleotide-binding</keyword>
<dbReference type="Pfam" id="PF03308">
    <property type="entry name" value="MeaB"/>
    <property type="match status" value="1"/>
</dbReference>
<evidence type="ECO:0000313" key="6">
    <source>
        <dbReference type="Proteomes" id="UP000639516"/>
    </source>
</evidence>
<evidence type="ECO:0000256" key="4">
    <source>
        <dbReference type="ARBA" id="ARBA00023186"/>
    </source>
</evidence>
<proteinExistence type="predicted"/>
<evidence type="ECO:0000256" key="2">
    <source>
        <dbReference type="ARBA" id="ARBA00022801"/>
    </source>
</evidence>
<keyword evidence="4" id="KW-0143">Chaperone</keyword>
<keyword evidence="3" id="KW-0342">GTP-binding</keyword>
<protein>
    <recommendedName>
        <fullName evidence="7">Methylmalonyl Co-A mutase-associated GTPase MeaB</fullName>
    </recommendedName>
</protein>
<dbReference type="PANTHER" id="PTHR43087">
    <property type="entry name" value="LYSINE/ARGININE/ORNITHINE TRANSPORT SYSTEM KINASE"/>
    <property type="match status" value="1"/>
</dbReference>
<sequence>MTAVTGKQRRSMARALSRAADASVAEVLASARGSMGVCRWIGVTGPPGAGKSSLIAALARHRLGRDGNIAILAVDPTSPVSGGAILGDRIRMEDLAHNPRVYIRSLASRTSHDGLADNLPDILEIVENAGFAEAILETVGVGQVEYAVRHVVDTTLLVLMPGAGDQIQAMKSGILETADIFVVNKADQPGARQLAVVLASVLKLKASDGQGTGDGWLPPIVSTSVQDPASVAALAEAIDRHQAWLAGRQDVGKRLEKRRAQHVESLVVRRVAEVLDQLPVELLHAPLASLYEAVVGRLTESAPSSGVAREPKERTILSR</sequence>
<dbReference type="SUPFAM" id="SSF52540">
    <property type="entry name" value="P-loop containing nucleoside triphosphate hydrolases"/>
    <property type="match status" value="1"/>
</dbReference>
<dbReference type="Gene3D" id="3.40.50.300">
    <property type="entry name" value="P-loop containing nucleotide triphosphate hydrolases"/>
    <property type="match status" value="1"/>
</dbReference>
<name>A0ABR7U6I2_9BRAD</name>
<evidence type="ECO:0008006" key="7">
    <source>
        <dbReference type="Google" id="ProtNLM"/>
    </source>
</evidence>
<keyword evidence="6" id="KW-1185">Reference proteome</keyword>
<comment type="caution">
    <text evidence="5">The sequence shown here is derived from an EMBL/GenBank/DDBJ whole genome shotgun (WGS) entry which is preliminary data.</text>
</comment>
<dbReference type="EMBL" id="JAATTO010000015">
    <property type="protein sequence ID" value="MBC9979022.1"/>
    <property type="molecule type" value="Genomic_DNA"/>
</dbReference>
<gene>
    <name evidence="5" type="ORF">HA482_12490</name>
</gene>
<keyword evidence="2" id="KW-0378">Hydrolase</keyword>
<dbReference type="PANTHER" id="PTHR43087:SF1">
    <property type="entry name" value="LAO_AO TRANSPORT SYSTEM ATPASE"/>
    <property type="match status" value="1"/>
</dbReference>
<reference evidence="5 6" key="1">
    <citation type="journal article" date="2020" name="Arch. Microbiol.">
        <title>Bradyrhizobium campsiandrae sp. nov., a nitrogen-fixing bacterial strain isolated from a native leguminous tree from the Amazon adapted to flooded conditions.</title>
        <authorList>
            <person name="Cabral Michel D."/>
            <person name="Martins da Costa E."/>
            <person name="Azarias Guimaraes A."/>
            <person name="Soares de Carvalho T."/>
            <person name="Santos de Castro Caputo P."/>
            <person name="Willems A."/>
            <person name="de Souza Moreira F.M."/>
        </authorList>
    </citation>
    <scope>NUCLEOTIDE SEQUENCE [LARGE SCALE GENOMIC DNA]</scope>
    <source>
        <strain evidence="6">INPA 384B</strain>
    </source>
</reference>